<reference evidence="1 2" key="1">
    <citation type="submission" date="2010-04" db="EMBL/GenBank/DDBJ databases">
        <authorList>
            <person name="Qin X."/>
            <person name="Bachman B."/>
            <person name="Battles P."/>
            <person name="Bell A."/>
            <person name="Bess C."/>
            <person name="Bickham C."/>
            <person name="Chaboub L."/>
            <person name="Chen D."/>
            <person name="Coyle M."/>
            <person name="Deiros D.R."/>
            <person name="Dinh H."/>
            <person name="Forbes L."/>
            <person name="Fowler G."/>
            <person name="Francisco L."/>
            <person name="Fu Q."/>
            <person name="Gubbala S."/>
            <person name="Hale W."/>
            <person name="Han Y."/>
            <person name="Hemphill L."/>
            <person name="Highlander S.K."/>
            <person name="Hirani K."/>
            <person name="Hogues M."/>
            <person name="Jackson L."/>
            <person name="Jakkamsetti A."/>
            <person name="Javaid M."/>
            <person name="Jiang H."/>
            <person name="Korchina V."/>
            <person name="Kovar C."/>
            <person name="Lara F."/>
            <person name="Lee S."/>
            <person name="Mata R."/>
            <person name="Mathew T."/>
            <person name="Moen C."/>
            <person name="Morales K."/>
            <person name="Munidasa M."/>
            <person name="Nazareth L."/>
            <person name="Ngo R."/>
            <person name="Nguyen L."/>
            <person name="Okwuonu G."/>
            <person name="Ongeri F."/>
            <person name="Patil S."/>
            <person name="Petrosino J."/>
            <person name="Pham C."/>
            <person name="Pham P."/>
            <person name="Pu L.-L."/>
            <person name="Puazo M."/>
            <person name="Raj R."/>
            <person name="Reid J."/>
            <person name="Rouhana J."/>
            <person name="Saada N."/>
            <person name="Shang Y."/>
            <person name="Simmons D."/>
            <person name="Thornton R."/>
            <person name="Warren J."/>
            <person name="Weissenberger G."/>
            <person name="Zhang J."/>
            <person name="Zhang L."/>
            <person name="Zhou C."/>
            <person name="Zhu D."/>
            <person name="Muzny D."/>
            <person name="Worley K."/>
            <person name="Gibbs R."/>
        </authorList>
    </citation>
    <scope>NUCLEOTIDE SEQUENCE [LARGE SCALE GENOMIC DNA]</scope>
    <source>
        <strain evidence="1 2">ATCC 49030</strain>
    </source>
</reference>
<dbReference type="Pfam" id="PF05096">
    <property type="entry name" value="Glu_cyclase_2"/>
    <property type="match status" value="1"/>
</dbReference>
<organism evidence="1 2">
    <name type="scientific">Brevibacterium mcbrellneri ATCC 49030</name>
    <dbReference type="NCBI Taxonomy" id="585530"/>
    <lineage>
        <taxon>Bacteria</taxon>
        <taxon>Bacillati</taxon>
        <taxon>Actinomycetota</taxon>
        <taxon>Actinomycetes</taxon>
        <taxon>Micrococcales</taxon>
        <taxon>Brevibacteriaceae</taxon>
        <taxon>Brevibacterium</taxon>
    </lineage>
</organism>
<evidence type="ECO:0000313" key="2">
    <source>
        <dbReference type="Proteomes" id="UP000005714"/>
    </source>
</evidence>
<accession>D4YPQ2</accession>
<dbReference type="RefSeq" id="WP_005885348.1">
    <property type="nucleotide sequence ID" value="NZ_ADNU01000053.1"/>
</dbReference>
<dbReference type="OrthoDB" id="9783700at2"/>
<keyword evidence="1" id="KW-0012">Acyltransferase</keyword>
<dbReference type="AlphaFoldDB" id="D4YPQ2"/>
<dbReference type="EMBL" id="ADNU01000053">
    <property type="protein sequence ID" value="EFG46787.1"/>
    <property type="molecule type" value="Genomic_DNA"/>
</dbReference>
<dbReference type="PANTHER" id="PTHR31270">
    <property type="entry name" value="GLUTAMINYL-PEPTIDE CYCLOTRANSFERASE"/>
    <property type="match status" value="1"/>
</dbReference>
<sequence length="324" mass="35239">MLSHKDRRTRKIKPTLTTAEGSHTLRYADSTIDSKFIRAIKTYRGLLLSVSSVLTALVVSACSRGTDAGPSPAITENADSSPQRLNVEIVDEHPWDSSSFTQGLEVADKGRLLVGTGKTGKSRIYHASLDGEQFNSQPLPPEFFGEGVTQHVGGNTSHVWQLTWQQNVALLRDSETLEVISTKTYDGEGWGLCSDGQRLVMSDGSGTLTFRDPESFDPVGTVSVTVAGTPAQRLNELDCDPSGGPNGSPVVWANVWESDEIYRIDPQSGEVTGIVDTLGVFKASRKPGADVLNGIAGIPGTNRYYLTGKYWDTLYEVRFNPEER</sequence>
<name>D4YPQ2_9MICO</name>
<dbReference type="SUPFAM" id="SSF75011">
    <property type="entry name" value="3-carboxy-cis,cis-mucoante lactonizing enzyme"/>
    <property type="match status" value="1"/>
</dbReference>
<keyword evidence="1" id="KW-0808">Transferase</keyword>
<keyword evidence="2" id="KW-1185">Reference proteome</keyword>
<protein>
    <submittedName>
        <fullName evidence="1">Glutamine cyclotransferase</fullName>
        <ecNumber evidence="1">2.3.2.5</ecNumber>
    </submittedName>
</protein>
<dbReference type="EC" id="2.3.2.5" evidence="1"/>
<proteinExistence type="predicted"/>
<dbReference type="STRING" id="585530.HMPREF0183_1912"/>
<dbReference type="PANTHER" id="PTHR31270:SF1">
    <property type="entry name" value="GLUTAMINYL-PEPTIDE CYCLOTRANSFERASE"/>
    <property type="match status" value="1"/>
</dbReference>
<gene>
    <name evidence="1" type="ORF">HMPREF0183_1912</name>
</gene>
<comment type="caution">
    <text evidence="1">The sequence shown here is derived from an EMBL/GenBank/DDBJ whole genome shotgun (WGS) entry which is preliminary data.</text>
</comment>
<dbReference type="InterPro" id="IPR007788">
    <property type="entry name" value="QCT"/>
</dbReference>
<evidence type="ECO:0000313" key="1">
    <source>
        <dbReference type="EMBL" id="EFG46787.1"/>
    </source>
</evidence>
<dbReference type="GO" id="GO:0016603">
    <property type="term" value="F:glutaminyl-peptide cyclotransferase activity"/>
    <property type="evidence" value="ECO:0007669"/>
    <property type="project" value="UniProtKB-EC"/>
</dbReference>
<dbReference type="eggNOG" id="COG3823">
    <property type="taxonomic scope" value="Bacteria"/>
</dbReference>
<dbReference type="Proteomes" id="UP000005714">
    <property type="component" value="Unassembled WGS sequence"/>
</dbReference>